<dbReference type="PATRIC" id="fig|1316928.3.peg.1052"/>
<evidence type="ECO:0000313" key="1">
    <source>
        <dbReference type="EMBL" id="EON33735.1"/>
    </source>
</evidence>
<dbReference type="OrthoDB" id="4853803at2"/>
<proteinExistence type="predicted"/>
<gene>
    <name evidence="1" type="ORF">GTC6_05192</name>
</gene>
<organism evidence="1 2">
    <name type="scientific">Gordonia terrae C-6</name>
    <dbReference type="NCBI Taxonomy" id="1316928"/>
    <lineage>
        <taxon>Bacteria</taxon>
        <taxon>Bacillati</taxon>
        <taxon>Actinomycetota</taxon>
        <taxon>Actinomycetes</taxon>
        <taxon>Mycobacteriales</taxon>
        <taxon>Gordoniaceae</taxon>
        <taxon>Gordonia</taxon>
    </lineage>
</organism>
<comment type="caution">
    <text evidence="1">The sequence shown here is derived from an EMBL/GenBank/DDBJ whole genome shotgun (WGS) entry which is preliminary data.</text>
</comment>
<accession>R7YCI6</accession>
<name>R7YCI6_9ACTN</name>
<dbReference type="AlphaFoldDB" id="R7YCI6"/>
<reference evidence="1 2" key="1">
    <citation type="journal article" date="2013" name="Genome Announc.">
        <title>Draft Genome Sequence of a Benzothiophene-Desulfurizing Bacterium, Gordona terrae Strain C-6.</title>
        <authorList>
            <person name="Wang W."/>
            <person name="Ma T."/>
            <person name="Ren Y."/>
            <person name="Li G."/>
        </authorList>
    </citation>
    <scope>NUCLEOTIDE SEQUENCE [LARGE SCALE GENOMIC DNA]</scope>
    <source>
        <strain evidence="1 2">C-6</strain>
    </source>
</reference>
<sequence>MSWLQVVPPNLDVRAELGMCLNYVQRAYGVGWAGSYALDGWNRNHVNHADRNIPGGVYVPVWFDGYWSGIRYGHVVIYKDGVCYSSPWSAVSAAAGRHDTLGSIADVERIYRMTYLGWSEDMNGQRVIEEEWEEEILRPSEAEIIDTFEMYLLQKPRNREQIEYYLNQDVRVLYRDVLGATKPTADEVNKRFSEFLPGTSDPNRIAYYTTRTAKQLYGDIAGSLRRQLDEARKPHGYEEVKEVLYRRNKEVI</sequence>
<dbReference type="RefSeq" id="WP_010841504.1">
    <property type="nucleotide sequence ID" value="NZ_AQPW01000004.1"/>
</dbReference>
<protein>
    <submittedName>
        <fullName evidence="1">Uncharacterized protein</fullName>
    </submittedName>
</protein>
<evidence type="ECO:0000313" key="2">
    <source>
        <dbReference type="Proteomes" id="UP000013569"/>
    </source>
</evidence>
<dbReference type="Proteomes" id="UP000013569">
    <property type="component" value="Unassembled WGS sequence"/>
</dbReference>
<dbReference type="EMBL" id="AQPW01000004">
    <property type="protein sequence ID" value="EON33735.1"/>
    <property type="molecule type" value="Genomic_DNA"/>
</dbReference>